<reference evidence="7 8" key="1">
    <citation type="submission" date="2012-06" db="EMBL/GenBank/DDBJ databases">
        <title>Complete genome sequence of Corynebacterium terpenotabidum Y-11 (=DSM 44721).</title>
        <authorList>
            <person name="Ruckert C."/>
            <person name="Albersmeier A."/>
            <person name="Al-Dilaimi A."/>
            <person name="Szczepanowski R."/>
            <person name="Kalinowski J."/>
        </authorList>
    </citation>
    <scope>NUCLEOTIDE SEQUENCE [LARGE SCALE GENOMIC DNA]</scope>
    <source>
        <strain evidence="7 8">Y-11</strain>
    </source>
</reference>
<evidence type="ECO:0000256" key="3">
    <source>
        <dbReference type="ARBA" id="ARBA00012842"/>
    </source>
</evidence>
<comment type="similarity">
    <text evidence="2">Belongs to the glycosyltransferase 20 family.</text>
</comment>
<evidence type="ECO:0000256" key="6">
    <source>
        <dbReference type="ARBA" id="ARBA00093268"/>
    </source>
</evidence>
<gene>
    <name evidence="7" type="ORF">A606_02185</name>
</gene>
<dbReference type="EMBL" id="CP003696">
    <property type="protein sequence ID" value="AGP30090.1"/>
    <property type="molecule type" value="Genomic_DNA"/>
</dbReference>
<dbReference type="PATRIC" id="fig|1200352.3.peg.441"/>
<proteinExistence type="inferred from homology"/>
<sequence>MVVVANRLPVDRSVDRNGATVWNASPGGLVTALRPVLEANKGCWVGWPGTTADTPDEEISAADMPDGAITLLPVNLSTEEFTTYYEGFSNDSLWPLYHDVIVHPEFHRSWWRSYRTVNRRFAEAAAEAAAPGATVWVQDYQLHLVPGMLRELRPDLKIGFFLHIPFPAPELFRQLPWRWDVLLGTLGSDLIGFHTPDSAWNFLYTLRALGADVTFAKVGAGDACGADGAAGTDEEGVAYIRGARLPRRDAVAGTVHVEGPDGEIRDVRVGVFPISIDSAGVEAMASSPEIIADATALRRRVGSPGIMLAGVDRLDYTKGILQRLKALETLLERGQLDPDNVCLVQIATPSRERIDSYQRTRNDVELAVSRINGRFGSVGHTVVHYTHAGLPFSEVVSLYTAADVMLVTALKDGMNLVAKEYVAAHADGSGALVLSEFTGAATQLTDAYLCNPYDVESTAKAIMRAIDSPEEERHSRMVSLWNEVREHDVHGWARHFLGTLENRA</sequence>
<dbReference type="Gene3D" id="3.40.50.2000">
    <property type="entry name" value="Glycogen Phosphorylase B"/>
    <property type="match status" value="2"/>
</dbReference>
<dbReference type="Pfam" id="PF00982">
    <property type="entry name" value="Glyco_transf_20"/>
    <property type="match status" value="1"/>
</dbReference>
<dbReference type="eggNOG" id="COG0380">
    <property type="taxonomic scope" value="Bacteria"/>
</dbReference>
<accession>S4XEQ5</accession>
<dbReference type="SUPFAM" id="SSF53756">
    <property type="entry name" value="UDP-Glycosyltransferase/glycogen phosphorylase"/>
    <property type="match status" value="1"/>
</dbReference>
<dbReference type="KEGG" id="cter:A606_02185"/>
<evidence type="ECO:0000256" key="4">
    <source>
        <dbReference type="ARBA" id="ARBA00047452"/>
    </source>
</evidence>
<dbReference type="PANTHER" id="PTHR10788:SF106">
    <property type="entry name" value="BCDNA.GH08860"/>
    <property type="match status" value="1"/>
</dbReference>
<evidence type="ECO:0000256" key="2">
    <source>
        <dbReference type="ARBA" id="ARBA00008799"/>
    </source>
</evidence>
<dbReference type="STRING" id="1200352.A606_02185"/>
<dbReference type="GO" id="GO:0005992">
    <property type="term" value="P:trehalose biosynthetic process"/>
    <property type="evidence" value="ECO:0007669"/>
    <property type="project" value="InterPro"/>
</dbReference>
<comment type="catalytic activity">
    <reaction evidence="1">
        <text>CDP-alpha-D-glucose + D-glucose 6-phosphate = alpha,alpha-trehalose 6-phosphate + CDP + H(+)</text>
        <dbReference type="Rhea" id="RHEA:53884"/>
        <dbReference type="ChEBI" id="CHEBI:15378"/>
        <dbReference type="ChEBI" id="CHEBI:58069"/>
        <dbReference type="ChEBI" id="CHEBI:58429"/>
        <dbReference type="ChEBI" id="CHEBI:61548"/>
        <dbReference type="ChEBI" id="CHEBI:137927"/>
    </reaction>
</comment>
<dbReference type="AlphaFoldDB" id="S4XEQ5"/>
<dbReference type="HOGENOM" id="CLU_002351_7_1_11"/>
<keyword evidence="8" id="KW-1185">Reference proteome</keyword>
<dbReference type="InterPro" id="IPR001830">
    <property type="entry name" value="Glyco_trans_20"/>
</dbReference>
<comment type="catalytic activity">
    <reaction evidence="4">
        <text>GDP-alpha-D-glucose + D-glucose 6-phosphate = alpha,alpha-trehalose 6-phosphate + GDP + H(+)</text>
        <dbReference type="Rhea" id="RHEA:14605"/>
        <dbReference type="ChEBI" id="CHEBI:15378"/>
        <dbReference type="ChEBI" id="CHEBI:58189"/>
        <dbReference type="ChEBI" id="CHEBI:58429"/>
        <dbReference type="ChEBI" id="CHEBI:61548"/>
        <dbReference type="ChEBI" id="CHEBI:62230"/>
    </reaction>
</comment>
<evidence type="ECO:0000256" key="1">
    <source>
        <dbReference type="ARBA" id="ARBA00001525"/>
    </source>
</evidence>
<evidence type="ECO:0000256" key="5">
    <source>
        <dbReference type="ARBA" id="ARBA00048311"/>
    </source>
</evidence>
<name>S4XEQ5_9CORY</name>
<organism evidence="7 8">
    <name type="scientific">Corynebacterium terpenotabidum Y-11</name>
    <dbReference type="NCBI Taxonomy" id="1200352"/>
    <lineage>
        <taxon>Bacteria</taxon>
        <taxon>Bacillati</taxon>
        <taxon>Actinomycetota</taxon>
        <taxon>Actinomycetes</taxon>
        <taxon>Mycobacteriales</taxon>
        <taxon>Corynebacteriaceae</taxon>
        <taxon>Corynebacterium</taxon>
    </lineage>
</organism>
<dbReference type="CDD" id="cd03788">
    <property type="entry name" value="GT20_TPS"/>
    <property type="match status" value="1"/>
</dbReference>
<comment type="catalytic activity">
    <reaction evidence="5">
        <text>ADP-alpha-D-glucose + D-glucose 6-phosphate = alpha,alpha-trehalose 6-phosphate + ADP + H(+)</text>
        <dbReference type="Rhea" id="RHEA:53880"/>
        <dbReference type="ChEBI" id="CHEBI:15378"/>
        <dbReference type="ChEBI" id="CHEBI:57498"/>
        <dbReference type="ChEBI" id="CHEBI:58429"/>
        <dbReference type="ChEBI" id="CHEBI:61548"/>
        <dbReference type="ChEBI" id="CHEBI:456216"/>
        <dbReference type="EC" id="2.4.1.347"/>
    </reaction>
</comment>
<evidence type="ECO:0000313" key="7">
    <source>
        <dbReference type="EMBL" id="AGP30090.1"/>
    </source>
</evidence>
<dbReference type="Proteomes" id="UP000014809">
    <property type="component" value="Chromosome"/>
</dbReference>
<protein>
    <recommendedName>
        <fullName evidence="3">alpha,alpha-trehalose-phosphate synthase (ADP-forming)</fullName>
        <ecNumber evidence="3">2.4.1.347</ecNumber>
    </recommendedName>
</protein>
<evidence type="ECO:0000313" key="8">
    <source>
        <dbReference type="Proteomes" id="UP000014809"/>
    </source>
</evidence>
<comment type="catalytic activity">
    <reaction evidence="6">
        <text>TDP-alpha-D-glucose + D-glucose 6-phosphate = 5-methyl-UDP + alpha,alpha-trehalose 6-phosphate + H(+)</text>
        <dbReference type="Rhea" id="RHEA:53888"/>
        <dbReference type="ChEBI" id="CHEBI:15378"/>
        <dbReference type="ChEBI" id="CHEBI:58429"/>
        <dbReference type="ChEBI" id="CHEBI:61417"/>
        <dbReference type="ChEBI" id="CHEBI:61548"/>
        <dbReference type="ChEBI" id="CHEBI:137931"/>
    </reaction>
</comment>
<dbReference type="EC" id="2.4.1.347" evidence="3"/>
<dbReference type="GO" id="GO:0003825">
    <property type="term" value="F:alpha,alpha-trehalose-phosphate synthase (UDP-forming) activity"/>
    <property type="evidence" value="ECO:0007669"/>
    <property type="project" value="TreeGrafter"/>
</dbReference>
<dbReference type="PANTHER" id="PTHR10788">
    <property type="entry name" value="TREHALOSE-6-PHOSPHATE SYNTHASE"/>
    <property type="match status" value="1"/>
</dbReference>